<feature type="transmembrane region" description="Helical" evidence="1">
    <location>
        <begin position="72"/>
        <end position="90"/>
    </location>
</feature>
<dbReference type="Proteomes" id="UP000603904">
    <property type="component" value="Unassembled WGS sequence"/>
</dbReference>
<sequence>MRRVLAAAVVVLLAPVAQVAGVNALDLPGGGPSMALVGVVALAPLLSPAGAAVLGFAAGLAADIAPPADHTIGRLALALCLAGWLCARVPDDAGPVARAGAALGAAAGATLLDAALGLALGDEAWAATAAVLPGALAWTAAGAAVAAGAVAALAPVTRRRRFGGPVSRSALRSPHPRGHRA</sequence>
<dbReference type="RefSeq" id="WP_204057080.1">
    <property type="nucleotide sequence ID" value="NZ_BOOC01000009.1"/>
</dbReference>
<keyword evidence="1" id="KW-0812">Transmembrane</keyword>
<feature type="transmembrane region" description="Helical" evidence="1">
    <location>
        <begin position="34"/>
        <end position="60"/>
    </location>
</feature>
<keyword evidence="2" id="KW-0732">Signal</keyword>
<comment type="caution">
    <text evidence="3">The sequence shown here is derived from an EMBL/GenBank/DDBJ whole genome shotgun (WGS) entry which is preliminary data.</text>
</comment>
<keyword evidence="4" id="KW-1185">Reference proteome</keyword>
<name>A0ABQ4FXL2_9ACTN</name>
<reference evidence="3 4" key="1">
    <citation type="submission" date="2021-01" db="EMBL/GenBank/DDBJ databases">
        <title>Whole genome shotgun sequence of Microbispora corallina NBRC 16416.</title>
        <authorList>
            <person name="Komaki H."/>
            <person name="Tamura T."/>
        </authorList>
    </citation>
    <scope>NUCLEOTIDE SEQUENCE [LARGE SCALE GENOMIC DNA]</scope>
    <source>
        <strain evidence="3 4">NBRC 16416</strain>
    </source>
</reference>
<dbReference type="EMBL" id="BOOC01000009">
    <property type="protein sequence ID" value="GIH39559.1"/>
    <property type="molecule type" value="Genomic_DNA"/>
</dbReference>
<protein>
    <recommendedName>
        <fullName evidence="5">Rod shape-determining protein MreD</fullName>
    </recommendedName>
</protein>
<accession>A0ABQ4FXL2</accession>
<keyword evidence="1" id="KW-0472">Membrane</keyword>
<gene>
    <name evidence="3" type="ORF">Mco01_25590</name>
</gene>
<feature type="transmembrane region" description="Helical" evidence="1">
    <location>
        <begin position="135"/>
        <end position="154"/>
    </location>
</feature>
<evidence type="ECO:0000313" key="4">
    <source>
        <dbReference type="Proteomes" id="UP000603904"/>
    </source>
</evidence>
<evidence type="ECO:0000313" key="3">
    <source>
        <dbReference type="EMBL" id="GIH39559.1"/>
    </source>
</evidence>
<evidence type="ECO:0000256" key="1">
    <source>
        <dbReference type="SAM" id="Phobius"/>
    </source>
</evidence>
<feature type="signal peptide" evidence="2">
    <location>
        <begin position="1"/>
        <end position="19"/>
    </location>
</feature>
<evidence type="ECO:0000256" key="2">
    <source>
        <dbReference type="SAM" id="SignalP"/>
    </source>
</evidence>
<organism evidence="3 4">
    <name type="scientific">Microbispora corallina</name>
    <dbReference type="NCBI Taxonomy" id="83302"/>
    <lineage>
        <taxon>Bacteria</taxon>
        <taxon>Bacillati</taxon>
        <taxon>Actinomycetota</taxon>
        <taxon>Actinomycetes</taxon>
        <taxon>Streptosporangiales</taxon>
        <taxon>Streptosporangiaceae</taxon>
        <taxon>Microbispora</taxon>
    </lineage>
</organism>
<proteinExistence type="predicted"/>
<feature type="chain" id="PRO_5046062985" description="Rod shape-determining protein MreD" evidence="2">
    <location>
        <begin position="20"/>
        <end position="181"/>
    </location>
</feature>
<keyword evidence="1" id="KW-1133">Transmembrane helix</keyword>
<evidence type="ECO:0008006" key="5">
    <source>
        <dbReference type="Google" id="ProtNLM"/>
    </source>
</evidence>